<reference evidence="3" key="1">
    <citation type="journal article" date="2021" name="Nat. Commun.">
        <title>Genetic determinants of endophytism in the Arabidopsis root mycobiome.</title>
        <authorList>
            <person name="Mesny F."/>
            <person name="Miyauchi S."/>
            <person name="Thiergart T."/>
            <person name="Pickel B."/>
            <person name="Atanasova L."/>
            <person name="Karlsson M."/>
            <person name="Huettel B."/>
            <person name="Barry K.W."/>
            <person name="Haridas S."/>
            <person name="Chen C."/>
            <person name="Bauer D."/>
            <person name="Andreopoulos W."/>
            <person name="Pangilinan J."/>
            <person name="LaButti K."/>
            <person name="Riley R."/>
            <person name="Lipzen A."/>
            <person name="Clum A."/>
            <person name="Drula E."/>
            <person name="Henrissat B."/>
            <person name="Kohler A."/>
            <person name="Grigoriev I.V."/>
            <person name="Martin F.M."/>
            <person name="Hacquard S."/>
        </authorList>
    </citation>
    <scope>NUCLEOTIDE SEQUENCE</scope>
    <source>
        <strain evidence="3">MPI-CAGE-AT-0147</strain>
    </source>
</reference>
<sequence length="214" mass="24651">MMGKIYKNSHQTIVWLGSAPNQAQKSAVETVNSFTPFYQEIEAKAKQQLAAIRARESYTTEKRSDDSERLYGLVSLLSVSGNSTLLSEGISAAALPPTLDYYRVQDILELFQLEYFIRLWPVQEIVLSRRKTIYLGVFQFVWNLVGWFSGFFIHKYRHLDIKEDKLDGIQAAMWVYSYARTPSTGFPFAIMLRATRRFQATVTKDQVYALYGMI</sequence>
<gene>
    <name evidence="3" type="ORF">EDB81DRAFT_762042</name>
</gene>
<dbReference type="PANTHER" id="PTHR24148">
    <property type="entry name" value="ANKYRIN REPEAT DOMAIN-CONTAINING PROTEIN 39 HOMOLOG-RELATED"/>
    <property type="match status" value="1"/>
</dbReference>
<dbReference type="OrthoDB" id="4808270at2759"/>
<comment type="caution">
    <text evidence="3">The sequence shown here is derived from an EMBL/GenBank/DDBJ whole genome shotgun (WGS) entry which is preliminary data.</text>
</comment>
<name>A0A9P9EFW2_9HYPO</name>
<keyword evidence="4" id="KW-1185">Reference proteome</keyword>
<accession>A0A9P9EFW2</accession>
<evidence type="ECO:0000313" key="4">
    <source>
        <dbReference type="Proteomes" id="UP000738349"/>
    </source>
</evidence>
<evidence type="ECO:0000313" key="3">
    <source>
        <dbReference type="EMBL" id="KAH7136356.1"/>
    </source>
</evidence>
<keyword evidence="1" id="KW-0812">Transmembrane</keyword>
<evidence type="ECO:0000259" key="2">
    <source>
        <dbReference type="Pfam" id="PF06985"/>
    </source>
</evidence>
<feature type="transmembrane region" description="Helical" evidence="1">
    <location>
        <begin position="133"/>
        <end position="153"/>
    </location>
</feature>
<feature type="transmembrane region" description="Helical" evidence="1">
    <location>
        <begin position="173"/>
        <end position="192"/>
    </location>
</feature>
<organism evidence="3 4">
    <name type="scientific">Dactylonectria macrodidyma</name>
    <dbReference type="NCBI Taxonomy" id="307937"/>
    <lineage>
        <taxon>Eukaryota</taxon>
        <taxon>Fungi</taxon>
        <taxon>Dikarya</taxon>
        <taxon>Ascomycota</taxon>
        <taxon>Pezizomycotina</taxon>
        <taxon>Sordariomycetes</taxon>
        <taxon>Hypocreomycetidae</taxon>
        <taxon>Hypocreales</taxon>
        <taxon>Nectriaceae</taxon>
        <taxon>Dactylonectria</taxon>
    </lineage>
</organism>
<dbReference type="InterPro" id="IPR052895">
    <property type="entry name" value="HetReg/Transcr_Mod"/>
</dbReference>
<proteinExistence type="predicted"/>
<feature type="domain" description="Heterokaryon incompatibility" evidence="2">
    <location>
        <begin position="1"/>
        <end position="124"/>
    </location>
</feature>
<protein>
    <recommendedName>
        <fullName evidence="2">Heterokaryon incompatibility domain-containing protein</fullName>
    </recommendedName>
</protein>
<keyword evidence="1" id="KW-0472">Membrane</keyword>
<keyword evidence="1" id="KW-1133">Transmembrane helix</keyword>
<dbReference type="AlphaFoldDB" id="A0A9P9EFW2"/>
<dbReference type="Pfam" id="PF06985">
    <property type="entry name" value="HET"/>
    <property type="match status" value="1"/>
</dbReference>
<evidence type="ECO:0000256" key="1">
    <source>
        <dbReference type="SAM" id="Phobius"/>
    </source>
</evidence>
<dbReference type="PANTHER" id="PTHR24148:SF64">
    <property type="entry name" value="HETEROKARYON INCOMPATIBILITY DOMAIN-CONTAINING PROTEIN"/>
    <property type="match status" value="1"/>
</dbReference>
<dbReference type="Proteomes" id="UP000738349">
    <property type="component" value="Unassembled WGS sequence"/>
</dbReference>
<dbReference type="InterPro" id="IPR010730">
    <property type="entry name" value="HET"/>
</dbReference>
<dbReference type="EMBL" id="JAGMUV010000013">
    <property type="protein sequence ID" value="KAH7136356.1"/>
    <property type="molecule type" value="Genomic_DNA"/>
</dbReference>